<feature type="region of interest" description="Disordered" evidence="5">
    <location>
        <begin position="68"/>
        <end position="108"/>
    </location>
</feature>
<dbReference type="GO" id="GO:0019205">
    <property type="term" value="F:nucleobase-containing compound kinase activity"/>
    <property type="evidence" value="ECO:0007669"/>
    <property type="project" value="InterPro"/>
</dbReference>
<dbReference type="CDD" id="cd22967">
    <property type="entry name" value="DD_AK7"/>
    <property type="match status" value="1"/>
</dbReference>
<dbReference type="InterPro" id="IPR036291">
    <property type="entry name" value="NAD(P)-bd_dom_sf"/>
</dbReference>
<evidence type="ECO:0000313" key="6">
    <source>
        <dbReference type="EMBL" id="KAK2577085.1"/>
    </source>
</evidence>
<dbReference type="Proteomes" id="UP001258017">
    <property type="component" value="Unassembled WGS sequence"/>
</dbReference>
<dbReference type="GO" id="GO:0006139">
    <property type="term" value="P:nucleobase-containing compound metabolic process"/>
    <property type="evidence" value="ECO:0007669"/>
    <property type="project" value="InterPro"/>
</dbReference>
<feature type="region of interest" description="Disordered" evidence="5">
    <location>
        <begin position="898"/>
        <end position="944"/>
    </location>
</feature>
<dbReference type="SUPFAM" id="SSF51735">
    <property type="entry name" value="NAD(P)-binding Rossmann-fold domains"/>
    <property type="match status" value="1"/>
</dbReference>
<keyword evidence="1" id="KW-0808">Transferase</keyword>
<organism evidence="6 7">
    <name type="scientific">Odynerus spinipes</name>
    <dbReference type="NCBI Taxonomy" id="1348599"/>
    <lineage>
        <taxon>Eukaryota</taxon>
        <taxon>Metazoa</taxon>
        <taxon>Ecdysozoa</taxon>
        <taxon>Arthropoda</taxon>
        <taxon>Hexapoda</taxon>
        <taxon>Insecta</taxon>
        <taxon>Pterygota</taxon>
        <taxon>Neoptera</taxon>
        <taxon>Endopterygota</taxon>
        <taxon>Hymenoptera</taxon>
        <taxon>Apocrita</taxon>
        <taxon>Aculeata</taxon>
        <taxon>Vespoidea</taxon>
        <taxon>Vespidae</taxon>
        <taxon>Eumeninae</taxon>
        <taxon>Odynerus</taxon>
    </lineage>
</organism>
<feature type="coiled-coil region" evidence="4">
    <location>
        <begin position="726"/>
        <end position="779"/>
    </location>
</feature>
<reference evidence="6" key="2">
    <citation type="journal article" date="2023" name="Commun. Biol.">
        <title>Intrasexual cuticular hydrocarbon dimorphism in a wasp sheds light on hydrocarbon biosynthesis genes in Hymenoptera.</title>
        <authorList>
            <person name="Moris V.C."/>
            <person name="Podsiadlowski L."/>
            <person name="Martin S."/>
            <person name="Oeyen J.P."/>
            <person name="Donath A."/>
            <person name="Petersen M."/>
            <person name="Wilbrandt J."/>
            <person name="Misof B."/>
            <person name="Liedtke D."/>
            <person name="Thamm M."/>
            <person name="Scheiner R."/>
            <person name="Schmitt T."/>
            <person name="Niehuis O."/>
        </authorList>
    </citation>
    <scope>NUCLEOTIDE SEQUENCE</scope>
    <source>
        <strain evidence="6">GBR_01_08_01A</strain>
    </source>
</reference>
<sequence>MFADETESNEKNISLRLSKETADVNEGQEETDFFPWRIFINHVDSYHGRKLASALSELPYVNPQIGRGAAAAAENEEEGAEEKEEDEADEGEAATDEPRSEGGEQEPLRKYEVIGTLLEYKYPYPEEVTRVVKDTASRKELLSELMKCGIVIYDITWDRSQVEEASWVLEAIQEKLEVSGDTVTNKKKKEKVEIPRYFILISTIMTWALTKPLDPEDPDLPLTEVDYRKRRAHPNFKEHLRCERNVVIVKKRADLKRKLKTLVICCGITYGEEEEEIHYLFKMAWLNEPFLPIIGNGENRIPLLHVRDFVAVVSDVLRKWPTLRYIVAVEQGAPTQSTIVKNISKQLTTGRVKYVAPEDAFLYPEISQEIYDFMTVDLNIDPAYVLERIRWHFETPFADNIGQIIKEYRASRELRPIRIIVLGPPASGKTRVARYLADHYRLHYINVQGLINDTIQKLTAEIEARTDEKDVTGEGEGQEGEHLEEDDEEDISVDELREQLNEIRQNLAKNDGRLDDAALNKLSVIYRLACFISAAFPLRLIEFHARVSVKMRNTLFLKRLWSKDCLNQGYIIDAYPKTYEQARILFENAEEKDETLAEEEEEEEGEEEDEDKRTLEEIDIKASIMPELVVALEASDDFLKERIIDLSEREVQGTHYTEKEMIRRLREYRERNTDDNTPLQFFDEMEVHPLIIPIEDDICPDMFPTIYQCLKKLGAPRNYGLTPAEAREAQERADARKKAAEEAARARAERELEKCKKEREQKMMEWMDLLEKLQEEEEERLCVMGQPLRHYLVRYVFPTLTKGLIEVAKLRPDDPVDFLAEYLFRENPEGKMFQPDYTETMSMILDAIATLEDTIFPKEEELHDVTEKILKSAADGTILPTPSASLTGIKDDSDDLCASMKSSSSIKEPSYTFGEGESDYAGGRNDDFELSPSSEDSKELNVDN</sequence>
<feature type="region of interest" description="Disordered" evidence="5">
    <location>
        <begin position="1"/>
        <end position="28"/>
    </location>
</feature>
<feature type="region of interest" description="Disordered" evidence="5">
    <location>
        <begin position="591"/>
        <end position="613"/>
    </location>
</feature>
<feature type="compositionally biased region" description="Basic and acidic residues" evidence="5">
    <location>
        <begin position="935"/>
        <end position="944"/>
    </location>
</feature>
<dbReference type="Pfam" id="PF05186">
    <property type="entry name" value="Dpy-30"/>
    <property type="match status" value="1"/>
</dbReference>
<gene>
    <name evidence="6" type="ORF">KPH14_005893</name>
</gene>
<feature type="compositionally biased region" description="Low complexity" evidence="5">
    <location>
        <begin position="899"/>
        <end position="910"/>
    </location>
</feature>
<evidence type="ECO:0008006" key="8">
    <source>
        <dbReference type="Google" id="ProtNLM"/>
    </source>
</evidence>
<accession>A0AAD9VKG8</accession>
<dbReference type="InterPro" id="IPR000850">
    <property type="entry name" value="Adenylat/UMP-CMP_kin"/>
</dbReference>
<feature type="compositionally biased region" description="Basic and acidic residues" evidence="5">
    <location>
        <begin position="96"/>
        <end position="108"/>
    </location>
</feature>
<feature type="compositionally biased region" description="Acidic residues" evidence="5">
    <location>
        <begin position="476"/>
        <end position="491"/>
    </location>
</feature>
<keyword evidence="3" id="KW-0418">Kinase</keyword>
<proteinExistence type="predicted"/>
<dbReference type="Gene3D" id="3.40.50.300">
    <property type="entry name" value="P-loop containing nucleotide triphosphate hydrolases"/>
    <property type="match status" value="1"/>
</dbReference>
<evidence type="ECO:0000313" key="7">
    <source>
        <dbReference type="Proteomes" id="UP001258017"/>
    </source>
</evidence>
<evidence type="ECO:0000256" key="2">
    <source>
        <dbReference type="ARBA" id="ARBA00022741"/>
    </source>
</evidence>
<feature type="region of interest" description="Disordered" evidence="5">
    <location>
        <begin position="466"/>
        <end position="491"/>
    </location>
</feature>
<dbReference type="InterPro" id="IPR047499">
    <property type="entry name" value="DD_AK7"/>
</dbReference>
<evidence type="ECO:0000256" key="5">
    <source>
        <dbReference type="SAM" id="MobiDB-lite"/>
    </source>
</evidence>
<dbReference type="SUPFAM" id="SSF52540">
    <property type="entry name" value="P-loop containing nucleoside triphosphate hydrolases"/>
    <property type="match status" value="1"/>
</dbReference>
<dbReference type="InterPro" id="IPR007858">
    <property type="entry name" value="Dpy-30_motif"/>
</dbReference>
<reference evidence="6" key="1">
    <citation type="submission" date="2021-08" db="EMBL/GenBank/DDBJ databases">
        <authorList>
            <person name="Misof B."/>
            <person name="Oliver O."/>
            <person name="Podsiadlowski L."/>
            <person name="Donath A."/>
            <person name="Peters R."/>
            <person name="Mayer C."/>
            <person name="Rust J."/>
            <person name="Gunkel S."/>
            <person name="Lesny P."/>
            <person name="Martin S."/>
            <person name="Oeyen J.P."/>
            <person name="Petersen M."/>
            <person name="Panagiotis P."/>
            <person name="Wilbrandt J."/>
            <person name="Tanja T."/>
        </authorList>
    </citation>
    <scope>NUCLEOTIDE SEQUENCE</scope>
    <source>
        <strain evidence="6">GBR_01_08_01A</strain>
        <tissue evidence="6">Thorax + abdomen</tissue>
    </source>
</reference>
<dbReference type="Gene3D" id="3.40.50.720">
    <property type="entry name" value="NAD(P)-binding Rossmann-like Domain"/>
    <property type="match status" value="1"/>
</dbReference>
<name>A0AAD9VKG8_9HYME</name>
<dbReference type="InterPro" id="IPR027417">
    <property type="entry name" value="P-loop_NTPase"/>
</dbReference>
<keyword evidence="2" id="KW-0547">Nucleotide-binding</keyword>
<evidence type="ECO:0000256" key="1">
    <source>
        <dbReference type="ARBA" id="ARBA00022679"/>
    </source>
</evidence>
<keyword evidence="7" id="KW-1185">Reference proteome</keyword>
<feature type="compositionally biased region" description="Acidic residues" evidence="5">
    <location>
        <begin position="591"/>
        <end position="610"/>
    </location>
</feature>
<comment type="caution">
    <text evidence="6">The sequence shown here is derived from an EMBL/GenBank/DDBJ whole genome shotgun (WGS) entry which is preliminary data.</text>
</comment>
<feature type="compositionally biased region" description="Acidic residues" evidence="5">
    <location>
        <begin position="74"/>
        <end position="95"/>
    </location>
</feature>
<dbReference type="EMBL" id="JAIFRP010004366">
    <property type="protein sequence ID" value="KAK2577085.1"/>
    <property type="molecule type" value="Genomic_DNA"/>
</dbReference>
<protein>
    <recommendedName>
        <fullName evidence="8">Adenylate kinase 7</fullName>
    </recommendedName>
</protein>
<dbReference type="GO" id="GO:0005524">
    <property type="term" value="F:ATP binding"/>
    <property type="evidence" value="ECO:0007669"/>
    <property type="project" value="InterPro"/>
</dbReference>
<evidence type="ECO:0000256" key="3">
    <source>
        <dbReference type="ARBA" id="ARBA00022777"/>
    </source>
</evidence>
<keyword evidence="4" id="KW-0175">Coiled coil</keyword>
<dbReference type="AlphaFoldDB" id="A0AAD9VKG8"/>
<dbReference type="PANTHER" id="PTHR23359">
    <property type="entry name" value="NUCLEOTIDE KINASE"/>
    <property type="match status" value="1"/>
</dbReference>
<evidence type="ECO:0000256" key="4">
    <source>
        <dbReference type="SAM" id="Coils"/>
    </source>
</evidence>
<dbReference type="Gene3D" id="1.20.890.10">
    <property type="entry name" value="cAMP-dependent protein kinase regulatory subunit, dimerization-anchoring domain"/>
    <property type="match status" value="1"/>
</dbReference>